<evidence type="ECO:0000313" key="8">
    <source>
        <dbReference type="EMBL" id="BDG05770.1"/>
    </source>
</evidence>
<dbReference type="Pfam" id="PF10588">
    <property type="entry name" value="NADH-G_4Fe-4S_3"/>
    <property type="match status" value="1"/>
</dbReference>
<dbReference type="CDD" id="cd00207">
    <property type="entry name" value="fer2"/>
    <property type="match status" value="1"/>
</dbReference>
<keyword evidence="2" id="KW-0479">Metal-binding</keyword>
<dbReference type="PROSITE" id="PS00198">
    <property type="entry name" value="4FE4S_FER_1"/>
    <property type="match status" value="1"/>
</dbReference>
<dbReference type="SMART" id="SM00929">
    <property type="entry name" value="NADH-G_4Fe-4S_3"/>
    <property type="match status" value="1"/>
</dbReference>
<dbReference type="InterPro" id="IPR050157">
    <property type="entry name" value="PSI_iron-sulfur_center"/>
</dbReference>
<feature type="domain" description="4Fe-4S ferredoxin-type" evidence="6">
    <location>
        <begin position="183"/>
        <end position="212"/>
    </location>
</feature>
<dbReference type="SUPFAM" id="SSF54862">
    <property type="entry name" value="4Fe-4S ferredoxins"/>
    <property type="match status" value="1"/>
</dbReference>
<dbReference type="InterPro" id="IPR016214">
    <property type="entry name" value="NAD-red_Hydgase_HoxS_gsu"/>
</dbReference>
<dbReference type="Proteomes" id="UP001162891">
    <property type="component" value="Chromosome"/>
</dbReference>
<dbReference type="Gene3D" id="3.30.70.20">
    <property type="match status" value="1"/>
</dbReference>
<dbReference type="Pfam" id="PF22117">
    <property type="entry name" value="Fer4_Nqo3"/>
    <property type="match status" value="1"/>
</dbReference>
<dbReference type="RefSeq" id="WP_248354885.1">
    <property type="nucleotide sequence ID" value="NZ_AP025591.1"/>
</dbReference>
<dbReference type="Gene3D" id="3.10.20.740">
    <property type="match status" value="1"/>
</dbReference>
<protein>
    <submittedName>
        <fullName evidence="8">Hydrogenase HoxU</fullName>
    </submittedName>
</protein>
<evidence type="ECO:0000256" key="3">
    <source>
        <dbReference type="ARBA" id="ARBA00023004"/>
    </source>
</evidence>
<dbReference type="PROSITE" id="PS51379">
    <property type="entry name" value="4FE4S_FER_2"/>
    <property type="match status" value="2"/>
</dbReference>
<accession>A0ABN6MZS9</accession>
<dbReference type="InterPro" id="IPR017900">
    <property type="entry name" value="4Fe4S_Fe_S_CS"/>
</dbReference>
<dbReference type="NCBIfam" id="NF005745">
    <property type="entry name" value="PRK07569.1"/>
    <property type="match status" value="1"/>
</dbReference>
<dbReference type="InterPro" id="IPR019574">
    <property type="entry name" value="NADH_UbQ_OxRdtase_Gsu_4Fe4S-bd"/>
</dbReference>
<organism evidence="8 9">
    <name type="scientific">Anaeromyxobacter oryzae</name>
    <dbReference type="NCBI Taxonomy" id="2918170"/>
    <lineage>
        <taxon>Bacteria</taxon>
        <taxon>Pseudomonadati</taxon>
        <taxon>Myxococcota</taxon>
        <taxon>Myxococcia</taxon>
        <taxon>Myxococcales</taxon>
        <taxon>Cystobacterineae</taxon>
        <taxon>Anaeromyxobacteraceae</taxon>
        <taxon>Anaeromyxobacter</taxon>
    </lineage>
</organism>
<evidence type="ECO:0000256" key="1">
    <source>
        <dbReference type="ARBA" id="ARBA00022485"/>
    </source>
</evidence>
<evidence type="ECO:0000313" key="9">
    <source>
        <dbReference type="Proteomes" id="UP001162891"/>
    </source>
</evidence>
<dbReference type="InterPro" id="IPR017896">
    <property type="entry name" value="4Fe4S_Fe-S-bd"/>
</dbReference>
<dbReference type="PANTHER" id="PTHR24960:SF84">
    <property type="entry name" value="HYDROGENASE SUBUNIT"/>
    <property type="match status" value="1"/>
</dbReference>
<evidence type="ECO:0000259" key="5">
    <source>
        <dbReference type="PROSITE" id="PS51085"/>
    </source>
</evidence>
<keyword evidence="4" id="KW-0411">Iron-sulfur</keyword>
<feature type="domain" description="4Fe-4S His(Cys)3-ligated-type" evidence="7">
    <location>
        <begin position="80"/>
        <end position="119"/>
    </location>
</feature>
<dbReference type="SUPFAM" id="SSF54292">
    <property type="entry name" value="2Fe-2S ferredoxin-like"/>
    <property type="match status" value="1"/>
</dbReference>
<dbReference type="InterPro" id="IPR036010">
    <property type="entry name" value="2Fe-2S_ferredoxin-like_sf"/>
</dbReference>
<evidence type="ECO:0000256" key="4">
    <source>
        <dbReference type="ARBA" id="ARBA00023014"/>
    </source>
</evidence>
<name>A0ABN6MZS9_9BACT</name>
<dbReference type="PROSITE" id="PS51839">
    <property type="entry name" value="4FE4S_HC3"/>
    <property type="match status" value="1"/>
</dbReference>
<evidence type="ECO:0000259" key="6">
    <source>
        <dbReference type="PROSITE" id="PS51379"/>
    </source>
</evidence>
<feature type="domain" description="2Fe-2S ferredoxin-type" evidence="5">
    <location>
        <begin position="1"/>
        <end position="80"/>
    </location>
</feature>
<dbReference type="InterPro" id="IPR054351">
    <property type="entry name" value="NADH_UbQ_OxRdtase_ferredoxin"/>
</dbReference>
<proteinExistence type="predicted"/>
<keyword evidence="9" id="KW-1185">Reference proteome</keyword>
<dbReference type="PIRSF" id="PIRSF000309">
    <property type="entry name" value="NAD_red_hyd_HoxU"/>
    <property type="match status" value="1"/>
</dbReference>
<gene>
    <name evidence="8" type="ORF">AMOR_47660</name>
</gene>
<dbReference type="InterPro" id="IPR001041">
    <property type="entry name" value="2Fe-2S_ferredoxin-type"/>
</dbReference>
<evidence type="ECO:0000256" key="2">
    <source>
        <dbReference type="ARBA" id="ARBA00022723"/>
    </source>
</evidence>
<dbReference type="PROSITE" id="PS51085">
    <property type="entry name" value="2FE2S_FER_2"/>
    <property type="match status" value="1"/>
</dbReference>
<evidence type="ECO:0000259" key="7">
    <source>
        <dbReference type="PROSITE" id="PS51839"/>
    </source>
</evidence>
<feature type="domain" description="4Fe-4S ferredoxin-type" evidence="6">
    <location>
        <begin position="139"/>
        <end position="170"/>
    </location>
</feature>
<dbReference type="EMBL" id="AP025591">
    <property type="protein sequence ID" value="BDG05770.1"/>
    <property type="molecule type" value="Genomic_DNA"/>
</dbReference>
<dbReference type="Pfam" id="PF13510">
    <property type="entry name" value="Fer2_4"/>
    <property type="match status" value="1"/>
</dbReference>
<dbReference type="PANTHER" id="PTHR24960">
    <property type="entry name" value="PHOTOSYSTEM I IRON-SULFUR CENTER-RELATED"/>
    <property type="match status" value="1"/>
</dbReference>
<reference evidence="9" key="1">
    <citation type="journal article" date="2022" name="Int. J. Syst. Evol. Microbiol.">
        <title>Anaeromyxobacter oryzae sp. nov., Anaeromyxobacter diazotrophicus sp. nov. and Anaeromyxobacter paludicola sp. nov., isolated from paddy soils.</title>
        <authorList>
            <person name="Itoh H."/>
            <person name="Xu Z."/>
            <person name="Mise K."/>
            <person name="Masuda Y."/>
            <person name="Ushijima N."/>
            <person name="Hayakawa C."/>
            <person name="Shiratori Y."/>
            <person name="Senoo K."/>
        </authorList>
    </citation>
    <scope>NUCLEOTIDE SEQUENCE [LARGE SCALE GENOMIC DNA]</scope>
    <source>
        <strain evidence="9">Red232</strain>
    </source>
</reference>
<keyword evidence="1" id="KW-0004">4Fe-4S</keyword>
<sequence>MTVKTLTLDGKPVSAGPDETILDLCREHGVPLPTLCQLDGLSAVGACRLCLVEVKGSPRLFPACTTRAEEGMEVTTASERLLRYRRQIVELLFAERNHVCAICVVNGACELQKVAYQVGMESVRFEYRHPPTTLDASHPRFVIDHGRCILCTRCVRVCDEIEGAHTWDVAGRGAACRVVTDLASPWGEAESCTSCGKCIQACPTGALFEKEQAARGMVKHREFLTYLKNAREKKQWIR</sequence>
<keyword evidence="3" id="KW-0408">Iron</keyword>